<name>A0A6J6JFE1_9ZZZZ</name>
<gene>
    <name evidence="1" type="ORF">UFOPK2032_00855</name>
</gene>
<proteinExistence type="predicted"/>
<dbReference type="InterPro" id="IPR046306">
    <property type="entry name" value="DUF6421"/>
</dbReference>
<protein>
    <submittedName>
        <fullName evidence="1">Unannotated protein</fullName>
    </submittedName>
</protein>
<evidence type="ECO:0000313" key="1">
    <source>
        <dbReference type="EMBL" id="CAB4634629.1"/>
    </source>
</evidence>
<dbReference type="AlphaFoldDB" id="A0A6J6JFE1"/>
<sequence>MVIASTSSTALPKDAPLVVATRYGMGRVIVLADSDVFGDDSIDELDNKNLWINLVSWAAGGKAAALAENKKTPSWAHSDPSWLKLAAAIEQIKPLQEKDGSIDSVSNDLAIAKVQIDLVLEAIVELAPRFSHQADYLAAVQKDIRAWADGGFEVPDFYDSLDLFRPDLHRNHNVENLAVFAMYTQNGNPNRNLEAVITNTFWPDWLAERERAYQNSAFVPIEFVAFTSGYDTNSAVFFPETVATRETATFYWGGIFCDREAARFRMVTRAARELLYLPLPPDAERLVNDQQLAQETYVLWDLIHDRTHSRGDLPFDPFMIKQRMPFWMYALEELRCDLSTFRETFVLETQGERLGKYIRYAILFDRLFRFPITGPRVRNYDGLSGQIVFSYLHKHGGLTWTDNRLSFDWDKVNAQVLELCSQVEALYHDGIDRSRLAQWMASYDFVSDLVQPHPASIWAKGPEALPLDGELKELVNVIHDDEFPLNVFYDTLNRNLKDVVAATKGIIA</sequence>
<dbReference type="Pfam" id="PF19985">
    <property type="entry name" value="DUF6421"/>
    <property type="match status" value="1"/>
</dbReference>
<organism evidence="1">
    <name type="scientific">freshwater metagenome</name>
    <dbReference type="NCBI Taxonomy" id="449393"/>
    <lineage>
        <taxon>unclassified sequences</taxon>
        <taxon>metagenomes</taxon>
        <taxon>ecological metagenomes</taxon>
    </lineage>
</organism>
<accession>A0A6J6JFE1</accession>
<dbReference type="EMBL" id="CAEZVM010000033">
    <property type="protein sequence ID" value="CAB4634629.1"/>
    <property type="molecule type" value="Genomic_DNA"/>
</dbReference>
<reference evidence="1" key="1">
    <citation type="submission" date="2020-05" db="EMBL/GenBank/DDBJ databases">
        <authorList>
            <person name="Chiriac C."/>
            <person name="Salcher M."/>
            <person name="Ghai R."/>
            <person name="Kavagutti S V."/>
        </authorList>
    </citation>
    <scope>NUCLEOTIDE SEQUENCE</scope>
</reference>